<evidence type="ECO:0000256" key="1">
    <source>
        <dbReference type="ARBA" id="ARBA00022475"/>
    </source>
</evidence>
<keyword evidence="7" id="KW-1185">Reference proteome</keyword>
<dbReference type="EMBL" id="NEVP01000004">
    <property type="protein sequence ID" value="OZI53843.1"/>
    <property type="molecule type" value="Genomic_DNA"/>
</dbReference>
<evidence type="ECO:0000256" key="4">
    <source>
        <dbReference type="ARBA" id="ARBA00023136"/>
    </source>
</evidence>
<feature type="transmembrane region" description="Helical" evidence="5">
    <location>
        <begin position="41"/>
        <end position="68"/>
    </location>
</feature>
<proteinExistence type="predicted"/>
<evidence type="ECO:0000256" key="3">
    <source>
        <dbReference type="ARBA" id="ARBA00022989"/>
    </source>
</evidence>
<evidence type="ECO:0000313" key="6">
    <source>
        <dbReference type="EMBL" id="OZI53843.1"/>
    </source>
</evidence>
<dbReference type="AlphaFoldDB" id="A0A261TZ02"/>
<evidence type="ECO:0000256" key="2">
    <source>
        <dbReference type="ARBA" id="ARBA00022692"/>
    </source>
</evidence>
<keyword evidence="4 5" id="KW-0472">Membrane</keyword>
<accession>A0A261TZ02</accession>
<sequence>MIGEFNFYGVFFPWLLVLAVPTLAVAWMTRRVLARVGFYRLVWHPALFDLALFVVLLYGASLISPYFFQR</sequence>
<keyword evidence="2 5" id="KW-0812">Transmembrane</keyword>
<dbReference type="Pfam" id="PF07869">
    <property type="entry name" value="DUF1656"/>
    <property type="match status" value="1"/>
</dbReference>
<dbReference type="RefSeq" id="WP_094799344.1">
    <property type="nucleotide sequence ID" value="NZ_NEVN01000004.1"/>
</dbReference>
<comment type="caution">
    <text evidence="6">The sequence shown here is derived from an EMBL/GenBank/DDBJ whole genome shotgun (WGS) entry which is preliminary data.</text>
</comment>
<keyword evidence="1" id="KW-1003">Cell membrane</keyword>
<reference evidence="6 7" key="1">
    <citation type="submission" date="2017-05" db="EMBL/GenBank/DDBJ databases">
        <title>Complete and WGS of Bordetella genogroups.</title>
        <authorList>
            <person name="Spilker T."/>
            <person name="LiPuma J."/>
        </authorList>
    </citation>
    <scope>NUCLEOTIDE SEQUENCE [LARGE SCALE GENOMIC DNA]</scope>
    <source>
        <strain evidence="6 7">AU10456</strain>
    </source>
</reference>
<dbReference type="InterPro" id="IPR012451">
    <property type="entry name" value="DUF1656"/>
</dbReference>
<feature type="transmembrane region" description="Helical" evidence="5">
    <location>
        <begin position="6"/>
        <end position="29"/>
    </location>
</feature>
<name>A0A261TZ02_9BORD</name>
<protein>
    <recommendedName>
        <fullName evidence="8">DUF1656 domain-containing protein</fullName>
    </recommendedName>
</protein>
<evidence type="ECO:0008006" key="8">
    <source>
        <dbReference type="Google" id="ProtNLM"/>
    </source>
</evidence>
<keyword evidence="3 5" id="KW-1133">Transmembrane helix</keyword>
<evidence type="ECO:0000256" key="5">
    <source>
        <dbReference type="SAM" id="Phobius"/>
    </source>
</evidence>
<organism evidence="6 7">
    <name type="scientific">Bordetella genomosp. 5</name>
    <dbReference type="NCBI Taxonomy" id="1395608"/>
    <lineage>
        <taxon>Bacteria</taxon>
        <taxon>Pseudomonadati</taxon>
        <taxon>Pseudomonadota</taxon>
        <taxon>Betaproteobacteria</taxon>
        <taxon>Burkholderiales</taxon>
        <taxon>Alcaligenaceae</taxon>
        <taxon>Bordetella</taxon>
    </lineage>
</organism>
<gene>
    <name evidence="6" type="ORF">CAL25_07775</name>
</gene>
<dbReference type="Proteomes" id="UP000216913">
    <property type="component" value="Unassembled WGS sequence"/>
</dbReference>
<evidence type="ECO:0000313" key="7">
    <source>
        <dbReference type="Proteomes" id="UP000216913"/>
    </source>
</evidence>